<evidence type="ECO:0000256" key="2">
    <source>
        <dbReference type="SAM" id="SignalP"/>
    </source>
</evidence>
<dbReference type="EMBL" id="JAMBOL010000009">
    <property type="protein sequence ID" value="MCM3714694.1"/>
    <property type="molecule type" value="Genomic_DNA"/>
</dbReference>
<feature type="chain" id="PRO_5040734099" evidence="2">
    <location>
        <begin position="21"/>
        <end position="131"/>
    </location>
</feature>
<evidence type="ECO:0000256" key="1">
    <source>
        <dbReference type="SAM" id="MobiDB-lite"/>
    </source>
</evidence>
<name>A0A9X2INA4_9BACI</name>
<protein>
    <submittedName>
        <fullName evidence="3">Uncharacterized protein</fullName>
    </submittedName>
</protein>
<feature type="signal peptide" evidence="2">
    <location>
        <begin position="1"/>
        <end position="20"/>
    </location>
</feature>
<dbReference type="AlphaFoldDB" id="A0A9X2INA4"/>
<reference evidence="3" key="1">
    <citation type="submission" date="2022-05" db="EMBL/GenBank/DDBJ databases">
        <title>Comparative Genomics of Spacecraft Associated Microbes.</title>
        <authorList>
            <person name="Tran M.T."/>
            <person name="Wright A."/>
            <person name="Seuylemezian A."/>
            <person name="Eisen J."/>
            <person name="Coil D."/>
        </authorList>
    </citation>
    <scope>NUCLEOTIDE SEQUENCE</scope>
    <source>
        <strain evidence="3">214.1.1</strain>
    </source>
</reference>
<organism evidence="3 4">
    <name type="scientific">Halalkalibacter oceani</name>
    <dbReference type="NCBI Taxonomy" id="1653776"/>
    <lineage>
        <taxon>Bacteria</taxon>
        <taxon>Bacillati</taxon>
        <taxon>Bacillota</taxon>
        <taxon>Bacilli</taxon>
        <taxon>Bacillales</taxon>
        <taxon>Bacillaceae</taxon>
        <taxon>Halalkalibacter</taxon>
    </lineage>
</organism>
<accession>A0A9X2INA4</accession>
<sequence>MKRNLLMTTLLMLTVLLLSACTTERFQHIEVFVAETSEKNEDGFYEPTGYKKINAITTVEEGEHHVATDVKAIEDFFDTDGNYIKTEIIHSAFSRSKVTNTEDGDEHKKSCRNRQQSSSRLKHEIPFTWKK</sequence>
<comment type="caution">
    <text evidence="3">The sequence shown here is derived from an EMBL/GenBank/DDBJ whole genome shotgun (WGS) entry which is preliminary data.</text>
</comment>
<dbReference type="RefSeq" id="WP_251223463.1">
    <property type="nucleotide sequence ID" value="NZ_JAMBOL010000009.1"/>
</dbReference>
<dbReference type="Proteomes" id="UP001139179">
    <property type="component" value="Unassembled WGS sequence"/>
</dbReference>
<evidence type="ECO:0000313" key="4">
    <source>
        <dbReference type="Proteomes" id="UP001139179"/>
    </source>
</evidence>
<gene>
    <name evidence="3" type="ORF">M3202_11455</name>
</gene>
<evidence type="ECO:0000313" key="3">
    <source>
        <dbReference type="EMBL" id="MCM3714694.1"/>
    </source>
</evidence>
<keyword evidence="4" id="KW-1185">Reference proteome</keyword>
<dbReference type="PROSITE" id="PS51257">
    <property type="entry name" value="PROKAR_LIPOPROTEIN"/>
    <property type="match status" value="1"/>
</dbReference>
<proteinExistence type="predicted"/>
<keyword evidence="2" id="KW-0732">Signal</keyword>
<feature type="region of interest" description="Disordered" evidence="1">
    <location>
        <begin position="95"/>
        <end position="131"/>
    </location>
</feature>